<dbReference type="Gene3D" id="1.10.443.10">
    <property type="entry name" value="Intergrase catalytic core"/>
    <property type="match status" value="1"/>
</dbReference>
<dbReference type="InterPro" id="IPR013762">
    <property type="entry name" value="Integrase-like_cat_sf"/>
</dbReference>
<dbReference type="GO" id="GO:0015074">
    <property type="term" value="P:DNA integration"/>
    <property type="evidence" value="ECO:0007669"/>
    <property type="project" value="InterPro"/>
</dbReference>
<feature type="domain" description="Tyr recombinase" evidence="2">
    <location>
        <begin position="1"/>
        <end position="49"/>
    </location>
</feature>
<reference evidence="3" key="1">
    <citation type="submission" date="2020-12" db="EMBL/GenBank/DDBJ databases">
        <title>Vagococcus allomyrinae sp. nov. and Enterococcus lavae sp. nov., isolated from the larvae of Allomyrina dichotoma.</title>
        <authorList>
            <person name="Lee S.D."/>
        </authorList>
    </citation>
    <scope>NUCLEOTIDE SEQUENCE</scope>
    <source>
        <strain evidence="3">BWB3-3</strain>
    </source>
</reference>
<dbReference type="EMBL" id="JAEEGA010000026">
    <property type="protein sequence ID" value="MBP1044343.1"/>
    <property type="molecule type" value="Genomic_DNA"/>
</dbReference>
<dbReference type="GO" id="GO:0003677">
    <property type="term" value="F:DNA binding"/>
    <property type="evidence" value="ECO:0007669"/>
    <property type="project" value="InterPro"/>
</dbReference>
<accession>A0A940PI37</accession>
<dbReference type="Proteomes" id="UP000674938">
    <property type="component" value="Unassembled WGS sequence"/>
</dbReference>
<gene>
    <name evidence="3" type="ORF">I6N95_25365</name>
</gene>
<name>A0A940PI37_9ENTE</name>
<evidence type="ECO:0000256" key="1">
    <source>
        <dbReference type="ARBA" id="ARBA00023172"/>
    </source>
</evidence>
<dbReference type="GO" id="GO:0006310">
    <property type="term" value="P:DNA recombination"/>
    <property type="evidence" value="ECO:0007669"/>
    <property type="project" value="UniProtKB-KW"/>
</dbReference>
<organism evidence="3 4">
    <name type="scientific">Vagococcus allomyrinae</name>
    <dbReference type="NCBI Taxonomy" id="2794353"/>
    <lineage>
        <taxon>Bacteria</taxon>
        <taxon>Bacillati</taxon>
        <taxon>Bacillota</taxon>
        <taxon>Bacilli</taxon>
        <taxon>Lactobacillales</taxon>
        <taxon>Enterococcaceae</taxon>
        <taxon>Vagococcus</taxon>
    </lineage>
</organism>
<protein>
    <submittedName>
        <fullName evidence="3">Tyrosine-type recombinase/integrase</fullName>
    </submittedName>
</protein>
<dbReference type="AlphaFoldDB" id="A0A940PI37"/>
<comment type="caution">
    <text evidence="3">The sequence shown here is derived from an EMBL/GenBank/DDBJ whole genome shotgun (WGS) entry which is preliminary data.</text>
</comment>
<dbReference type="PROSITE" id="PS51898">
    <property type="entry name" value="TYR_RECOMBINASE"/>
    <property type="match status" value="1"/>
</dbReference>
<keyword evidence="1" id="KW-0233">DNA recombination</keyword>
<dbReference type="InterPro" id="IPR002104">
    <property type="entry name" value="Integrase_catalytic"/>
</dbReference>
<dbReference type="Pfam" id="PF00589">
    <property type="entry name" value="Phage_integrase"/>
    <property type="match status" value="1"/>
</dbReference>
<evidence type="ECO:0000313" key="3">
    <source>
        <dbReference type="EMBL" id="MBP1044343.1"/>
    </source>
</evidence>
<proteinExistence type="predicted"/>
<dbReference type="InterPro" id="IPR011010">
    <property type="entry name" value="DNA_brk_join_enz"/>
</dbReference>
<dbReference type="SUPFAM" id="SSF56349">
    <property type="entry name" value="DNA breaking-rejoining enzymes"/>
    <property type="match status" value="1"/>
</dbReference>
<keyword evidence="4" id="KW-1185">Reference proteome</keyword>
<sequence>MLSIVLFILLFEAGASLKQVQERLGHANIKTTMNVYAHVTKEAKEETALLFADYMENKDSLNQKDTSQ</sequence>
<evidence type="ECO:0000313" key="4">
    <source>
        <dbReference type="Proteomes" id="UP000674938"/>
    </source>
</evidence>
<evidence type="ECO:0000259" key="2">
    <source>
        <dbReference type="PROSITE" id="PS51898"/>
    </source>
</evidence>